<dbReference type="GO" id="GO:0006355">
    <property type="term" value="P:regulation of DNA-templated transcription"/>
    <property type="evidence" value="ECO:0007669"/>
    <property type="project" value="InterPro"/>
</dbReference>
<dbReference type="AlphaFoldDB" id="A0A562VPG6"/>
<protein>
    <submittedName>
        <fullName evidence="2">MucR family transcriptional regulator</fullName>
    </submittedName>
</protein>
<dbReference type="EMBL" id="VLLN01000006">
    <property type="protein sequence ID" value="TWJ19825.1"/>
    <property type="molecule type" value="Genomic_DNA"/>
</dbReference>
<accession>A0A562VPG6</accession>
<comment type="caution">
    <text evidence="2">The sequence shown here is derived from an EMBL/GenBank/DDBJ whole genome shotgun (WGS) entry which is preliminary data.</text>
</comment>
<name>A0A562VPG6_9BACT</name>
<evidence type="ECO:0000313" key="3">
    <source>
        <dbReference type="Proteomes" id="UP000319449"/>
    </source>
</evidence>
<dbReference type="InterPro" id="IPR008807">
    <property type="entry name" value="ROS_MUCR"/>
</dbReference>
<gene>
    <name evidence="2" type="ORF">JN12_01314</name>
</gene>
<dbReference type="GO" id="GO:0008270">
    <property type="term" value="F:zinc ion binding"/>
    <property type="evidence" value="ECO:0007669"/>
    <property type="project" value="InterPro"/>
</dbReference>
<comment type="similarity">
    <text evidence="1">Belongs to the ros/MucR family.</text>
</comment>
<evidence type="ECO:0000313" key="2">
    <source>
        <dbReference type="EMBL" id="TWJ19825.1"/>
    </source>
</evidence>
<dbReference type="Pfam" id="PF05443">
    <property type="entry name" value="ROS_MUCR"/>
    <property type="match status" value="1"/>
</dbReference>
<dbReference type="OrthoDB" id="9809693at2"/>
<dbReference type="Gene3D" id="1.10.10.1550">
    <property type="entry name" value="ROS/MUCR transcriptional regulator protein"/>
    <property type="match status" value="1"/>
</dbReference>
<sequence length="159" mass="17322">MATLLELVGEIVSAHASTTPLTGEELLKEIQQVYAQLKTLESGEAIGVAAAEETAKPTLSVKQAFKKDEVICLICGKGKMKTLTRHLNSEHNMKPGEYRKQFGISRTQSLTAKSFSDARRKTAEERGLAANLAKARAVRAENLATKSVKPKPKTTKKTK</sequence>
<dbReference type="Proteomes" id="UP000319449">
    <property type="component" value="Unassembled WGS sequence"/>
</dbReference>
<organism evidence="2 3">
    <name type="scientific">Geobacter argillaceus</name>
    <dbReference type="NCBI Taxonomy" id="345631"/>
    <lineage>
        <taxon>Bacteria</taxon>
        <taxon>Pseudomonadati</taxon>
        <taxon>Thermodesulfobacteriota</taxon>
        <taxon>Desulfuromonadia</taxon>
        <taxon>Geobacterales</taxon>
        <taxon>Geobacteraceae</taxon>
        <taxon>Geobacter</taxon>
    </lineage>
</organism>
<evidence type="ECO:0000256" key="1">
    <source>
        <dbReference type="ARBA" id="ARBA00007031"/>
    </source>
</evidence>
<proteinExistence type="inferred from homology"/>
<dbReference type="RefSeq" id="WP_145020014.1">
    <property type="nucleotide sequence ID" value="NZ_VLLN01000006.1"/>
</dbReference>
<keyword evidence="3" id="KW-1185">Reference proteome</keyword>
<reference evidence="2 3" key="1">
    <citation type="submission" date="2019-07" db="EMBL/GenBank/DDBJ databases">
        <title>Genomic Encyclopedia of Archaeal and Bacterial Type Strains, Phase II (KMG-II): from individual species to whole genera.</title>
        <authorList>
            <person name="Goeker M."/>
        </authorList>
    </citation>
    <scope>NUCLEOTIDE SEQUENCE [LARGE SCALE GENOMIC DNA]</scope>
    <source>
        <strain evidence="2 3">ATCC BAA-1139</strain>
    </source>
</reference>
<dbReference type="GO" id="GO:0003677">
    <property type="term" value="F:DNA binding"/>
    <property type="evidence" value="ECO:0007669"/>
    <property type="project" value="InterPro"/>
</dbReference>
<dbReference type="InterPro" id="IPR041920">
    <property type="entry name" value="ROS/MUCR_sf"/>
</dbReference>